<evidence type="ECO:0000313" key="2">
    <source>
        <dbReference type="EMBL" id="GKS82167.1"/>
    </source>
</evidence>
<dbReference type="PANTHER" id="PTHR40660:SF1">
    <property type="entry name" value="5'-PHOSPHATE OXIDASE PUTATIVE DOMAIN-CONTAINING PROTEIN-RELATED"/>
    <property type="match status" value="1"/>
</dbReference>
<dbReference type="InterPro" id="IPR011576">
    <property type="entry name" value="Pyridox_Oxase_N"/>
</dbReference>
<organism evidence="2 3">
    <name type="scientific">Ligilactobacillus pabuli</name>
    <dbReference type="NCBI Taxonomy" id="2886039"/>
    <lineage>
        <taxon>Bacteria</taxon>
        <taxon>Bacillati</taxon>
        <taxon>Bacillota</taxon>
        <taxon>Bacilli</taxon>
        <taxon>Lactobacillales</taxon>
        <taxon>Lactobacillaceae</taxon>
        <taxon>Ligilactobacillus</taxon>
    </lineage>
</organism>
<dbReference type="Pfam" id="PF01243">
    <property type="entry name" value="PNPOx_N"/>
    <property type="match status" value="1"/>
</dbReference>
<evidence type="ECO:0000259" key="1">
    <source>
        <dbReference type="Pfam" id="PF01243"/>
    </source>
</evidence>
<keyword evidence="3" id="KW-1185">Reference proteome</keyword>
<protein>
    <submittedName>
        <fullName evidence="2">Pyridoxine 5'-phosphate oxidase</fullName>
    </submittedName>
</protein>
<dbReference type="PANTHER" id="PTHR40660">
    <property type="entry name" value="5'-PHOSPHATE OXIDASE PUTATIVE DOMAIN-CONTAINING PROTEIN-RELATED"/>
    <property type="match status" value="1"/>
</dbReference>
<name>A0ABQ5JJC3_9LACO</name>
<feature type="domain" description="Pyridoxamine 5'-phosphate oxidase N-terminal" evidence="1">
    <location>
        <begin position="4"/>
        <end position="118"/>
    </location>
</feature>
<dbReference type="Gene3D" id="2.30.110.10">
    <property type="entry name" value="Electron Transport, Fmn-binding Protein, Chain A"/>
    <property type="match status" value="1"/>
</dbReference>
<evidence type="ECO:0000313" key="3">
    <source>
        <dbReference type="Proteomes" id="UP001055149"/>
    </source>
</evidence>
<dbReference type="SUPFAM" id="SSF50475">
    <property type="entry name" value="FMN-binding split barrel"/>
    <property type="match status" value="1"/>
</dbReference>
<gene>
    <name evidence="2" type="ORF">LPAF129_18530</name>
</gene>
<dbReference type="InterPro" id="IPR012349">
    <property type="entry name" value="Split_barrel_FMN-bd"/>
</dbReference>
<dbReference type="RefSeq" id="WP_244056493.1">
    <property type="nucleotide sequence ID" value="NZ_BQXH01000020.1"/>
</dbReference>
<dbReference type="EMBL" id="BQXH01000020">
    <property type="protein sequence ID" value="GKS82167.1"/>
    <property type="molecule type" value="Genomic_DNA"/>
</dbReference>
<comment type="caution">
    <text evidence="2">The sequence shown here is derived from an EMBL/GenBank/DDBJ whole genome shotgun (WGS) entry which is preliminary data.</text>
</comment>
<sequence length="139" mass="15162">MAKLTAEMKELFASEFPFLATADKEGNPKIGPKGSLKVYDDEHLGYVEWTGKEAFANLKATGKAAVAVASKPKNAGFRFEGTAHIYYPETPEYAEAKEKGEFGDGIAIVVIDVERIYQLKASAESGDLLDESKPEREGK</sequence>
<reference evidence="2" key="1">
    <citation type="journal article" date="2022" name="Int. J. Syst. Evol. Microbiol.">
        <title>A novel species of lactic acid bacteria, Ligilactobacillus pabuli sp. nov., isolated from alfalfa silage.</title>
        <authorList>
            <person name="Tohno M."/>
            <person name="Tanizawa Y."/>
            <person name="Sawada H."/>
            <person name="Sakamoto M."/>
            <person name="Ohkuma M."/>
            <person name="Kobayashi H."/>
        </authorList>
    </citation>
    <scope>NUCLEOTIDE SEQUENCE</scope>
    <source>
        <strain evidence="2">AF129</strain>
    </source>
</reference>
<proteinExistence type="predicted"/>
<dbReference type="Proteomes" id="UP001055149">
    <property type="component" value="Unassembled WGS sequence"/>
</dbReference>
<accession>A0ABQ5JJC3</accession>